<keyword evidence="1" id="KW-0809">Transit peptide</keyword>
<protein>
    <recommendedName>
        <fullName evidence="1">Mitochondrial import inner membrane translocase subunit TIM50</fullName>
    </recommendedName>
</protein>
<dbReference type="KEGG" id="smo:SELMODRAFT_406696"/>
<dbReference type="SUPFAM" id="SSF56784">
    <property type="entry name" value="HAD-like"/>
    <property type="match status" value="1"/>
</dbReference>
<dbReference type="PANTHER" id="PTHR12210">
    <property type="entry name" value="DULLARD PROTEIN PHOSPHATASE"/>
    <property type="match status" value="1"/>
</dbReference>
<dbReference type="GO" id="GO:0015031">
    <property type="term" value="P:protein transport"/>
    <property type="evidence" value="ECO:0007669"/>
    <property type="project" value="UniProtKB-KW"/>
</dbReference>
<dbReference type="InterPro" id="IPR004274">
    <property type="entry name" value="FCP1_dom"/>
</dbReference>
<dbReference type="InterPro" id="IPR036412">
    <property type="entry name" value="HAD-like_sf"/>
</dbReference>
<proteinExistence type="inferred from homology"/>
<keyword evidence="1" id="KW-0496">Mitochondrion</keyword>
<dbReference type="Pfam" id="PF03031">
    <property type="entry name" value="NIF"/>
    <property type="match status" value="1"/>
</dbReference>
<keyword evidence="1" id="KW-0811">Translocation</keyword>
<keyword evidence="4" id="KW-1185">Reference proteome</keyword>
<evidence type="ECO:0000313" key="4">
    <source>
        <dbReference type="Proteomes" id="UP000001514"/>
    </source>
</evidence>
<keyword evidence="1" id="KW-0813">Transport</keyword>
<accession>D8R159</accession>
<sequence>MGDQRTVSMGGPESEELRNALPCVLAKLELSNHKQRQWLLENSAIIDYSGWLRELLECKTYGMVVEHLCARNTLLPPQDAVLEGRMTVALDLDNTLISPSSILWRSQCDFEPPTQLALSSSWIHVLGLSDCTLWHDTRLGKEALFKDLAILGRDLRKVVLVDNDPGFFCQPGSGNEIVIGKFTGQRSDDGLLKLLPVLQSLAQLDDVRPAVRTYQQPQAQGGNQTRKREWVAPMESPLEWVAPGALSLICDEEAHKMSISLSHLRPSEGLVYMSMRMLRVISDGSKP</sequence>
<dbReference type="Proteomes" id="UP000001514">
    <property type="component" value="Unassembled WGS sequence"/>
</dbReference>
<dbReference type="Gramene" id="EFJ33844">
    <property type="protein sequence ID" value="EFJ33844"/>
    <property type="gene ID" value="SELMODRAFT_406696"/>
</dbReference>
<dbReference type="GO" id="GO:0004721">
    <property type="term" value="F:phosphoprotein phosphatase activity"/>
    <property type="evidence" value="ECO:0000318"/>
    <property type="project" value="GO_Central"/>
</dbReference>
<dbReference type="Gene3D" id="3.40.50.1000">
    <property type="entry name" value="HAD superfamily/HAD-like"/>
    <property type="match status" value="1"/>
</dbReference>
<organism evidence="4">
    <name type="scientific">Selaginella moellendorffii</name>
    <name type="common">Spikemoss</name>
    <dbReference type="NCBI Taxonomy" id="88036"/>
    <lineage>
        <taxon>Eukaryota</taxon>
        <taxon>Viridiplantae</taxon>
        <taxon>Streptophyta</taxon>
        <taxon>Embryophyta</taxon>
        <taxon>Tracheophyta</taxon>
        <taxon>Lycopodiopsida</taxon>
        <taxon>Selaginellales</taxon>
        <taxon>Selaginellaceae</taxon>
        <taxon>Selaginella</taxon>
    </lineage>
</organism>
<dbReference type="HOGENOM" id="CLU_084608_0_0_1"/>
<comment type="function">
    <text evidence="1">Essential component of the TIM23 complex, a complex that mediates the translocation of transit peptide-containing proteins across the mitochondrial inner membrane.</text>
</comment>
<evidence type="ECO:0000256" key="1">
    <source>
        <dbReference type="RuleBase" id="RU365079"/>
    </source>
</evidence>
<dbReference type="InterPro" id="IPR050365">
    <property type="entry name" value="TIM50"/>
</dbReference>
<name>D8R159_SELML</name>
<dbReference type="AlphaFoldDB" id="D8R159"/>
<evidence type="ECO:0000313" key="3">
    <source>
        <dbReference type="EMBL" id="EFJ33844.1"/>
    </source>
</evidence>
<dbReference type="EMBL" id="GL377570">
    <property type="protein sequence ID" value="EFJ33844.1"/>
    <property type="molecule type" value="Genomic_DNA"/>
</dbReference>
<dbReference type="InterPro" id="IPR023214">
    <property type="entry name" value="HAD_sf"/>
</dbReference>
<dbReference type="InParanoid" id="D8R159"/>
<dbReference type="GO" id="GO:0005744">
    <property type="term" value="C:TIM23 mitochondrial import inner membrane translocase complex"/>
    <property type="evidence" value="ECO:0007669"/>
    <property type="project" value="UniProtKB-UniRule"/>
</dbReference>
<dbReference type="STRING" id="88036.D8R159"/>
<comment type="subunit">
    <text evidence="1">Component of the TIM23 complex.</text>
</comment>
<gene>
    <name evidence="3" type="ORF">SELMODRAFT_406696</name>
</gene>
<comment type="similarity">
    <text evidence="1">Belongs to the TIM50 family.</text>
</comment>
<evidence type="ECO:0000259" key="2">
    <source>
        <dbReference type="Pfam" id="PF03031"/>
    </source>
</evidence>
<reference evidence="3 4" key="1">
    <citation type="journal article" date="2011" name="Science">
        <title>The Selaginella genome identifies genetic changes associated with the evolution of vascular plants.</title>
        <authorList>
            <person name="Banks J.A."/>
            <person name="Nishiyama T."/>
            <person name="Hasebe M."/>
            <person name="Bowman J.L."/>
            <person name="Gribskov M."/>
            <person name="dePamphilis C."/>
            <person name="Albert V.A."/>
            <person name="Aono N."/>
            <person name="Aoyama T."/>
            <person name="Ambrose B.A."/>
            <person name="Ashton N.W."/>
            <person name="Axtell M.J."/>
            <person name="Barker E."/>
            <person name="Barker M.S."/>
            <person name="Bennetzen J.L."/>
            <person name="Bonawitz N.D."/>
            <person name="Chapple C."/>
            <person name="Cheng C."/>
            <person name="Correa L.G."/>
            <person name="Dacre M."/>
            <person name="DeBarry J."/>
            <person name="Dreyer I."/>
            <person name="Elias M."/>
            <person name="Engstrom E.M."/>
            <person name="Estelle M."/>
            <person name="Feng L."/>
            <person name="Finet C."/>
            <person name="Floyd S.K."/>
            <person name="Frommer W.B."/>
            <person name="Fujita T."/>
            <person name="Gramzow L."/>
            <person name="Gutensohn M."/>
            <person name="Harholt J."/>
            <person name="Hattori M."/>
            <person name="Heyl A."/>
            <person name="Hirai T."/>
            <person name="Hiwatashi Y."/>
            <person name="Ishikawa M."/>
            <person name="Iwata M."/>
            <person name="Karol K.G."/>
            <person name="Koehler B."/>
            <person name="Kolukisaoglu U."/>
            <person name="Kubo M."/>
            <person name="Kurata T."/>
            <person name="Lalonde S."/>
            <person name="Li K."/>
            <person name="Li Y."/>
            <person name="Litt A."/>
            <person name="Lyons E."/>
            <person name="Manning G."/>
            <person name="Maruyama T."/>
            <person name="Michael T.P."/>
            <person name="Mikami K."/>
            <person name="Miyazaki S."/>
            <person name="Morinaga S."/>
            <person name="Murata T."/>
            <person name="Mueller-Roeber B."/>
            <person name="Nelson D.R."/>
            <person name="Obara M."/>
            <person name="Oguri Y."/>
            <person name="Olmstead R.G."/>
            <person name="Onodera N."/>
            <person name="Petersen B.L."/>
            <person name="Pils B."/>
            <person name="Prigge M."/>
            <person name="Rensing S.A."/>
            <person name="Riano-Pachon D.M."/>
            <person name="Roberts A.W."/>
            <person name="Sato Y."/>
            <person name="Scheller H.V."/>
            <person name="Schulz B."/>
            <person name="Schulz C."/>
            <person name="Shakirov E.V."/>
            <person name="Shibagaki N."/>
            <person name="Shinohara N."/>
            <person name="Shippen D.E."/>
            <person name="Soerensen I."/>
            <person name="Sotooka R."/>
            <person name="Sugimoto N."/>
            <person name="Sugita M."/>
            <person name="Sumikawa N."/>
            <person name="Tanurdzic M."/>
            <person name="Theissen G."/>
            <person name="Ulvskov P."/>
            <person name="Wakazuki S."/>
            <person name="Weng J.K."/>
            <person name="Willats W.W."/>
            <person name="Wipf D."/>
            <person name="Wolf P.G."/>
            <person name="Yang L."/>
            <person name="Zimmer A.D."/>
            <person name="Zhu Q."/>
            <person name="Mitros T."/>
            <person name="Hellsten U."/>
            <person name="Loque D."/>
            <person name="Otillar R."/>
            <person name="Salamov A."/>
            <person name="Schmutz J."/>
            <person name="Shapiro H."/>
            <person name="Lindquist E."/>
            <person name="Lucas S."/>
            <person name="Rokhsar D."/>
            <person name="Grigoriev I.V."/>
        </authorList>
    </citation>
    <scope>NUCLEOTIDE SEQUENCE [LARGE SCALE GENOMIC DNA]</scope>
</reference>
<feature type="domain" description="FCP1 homology" evidence="2">
    <location>
        <begin position="141"/>
        <end position="208"/>
    </location>
</feature>
<comment type="subcellular location">
    <subcellularLocation>
        <location evidence="1">Mitochondrion inner membrane</location>
        <topology evidence="1">Single-pass membrane protein</topology>
    </subcellularLocation>
</comment>
<keyword evidence="1" id="KW-0653">Protein transport</keyword>